<sequence length="260" mass="26778">MAQPPIRIVVAGALGRMGRQMAEAVQTDPRLALAARFHRPGTVGDGLVSRDEALATADVVIDFSTPAASADLARFCANRGGPGLVVGSTGFDSAELADIADAAKTIPIVRSGSFSLGLNMLIGLVEQAARALDADDWDAEIFEAHHRHKIDAPSGTALMLGQAVAGGRGVALDAVARRVRDGVTGVRPPGEIGFAVVRGGSIVGEHSVSFCADGELVTLSHAAGDRIMFARGAIAAALWVAGRPPGQYDMRDVLGLNARA</sequence>
<evidence type="ECO:0000313" key="16">
    <source>
        <dbReference type="EMBL" id="QKC78080.1"/>
    </source>
</evidence>
<dbReference type="GO" id="GO:0051287">
    <property type="term" value="F:NAD binding"/>
    <property type="evidence" value="ECO:0007669"/>
    <property type="project" value="UniProtKB-UniRule"/>
</dbReference>
<dbReference type="PANTHER" id="PTHR20836">
    <property type="entry name" value="DIHYDRODIPICOLINATE REDUCTASE"/>
    <property type="match status" value="1"/>
</dbReference>
<evidence type="ECO:0000256" key="8">
    <source>
        <dbReference type="ARBA" id="ARBA00023154"/>
    </source>
</evidence>
<evidence type="ECO:0000256" key="5">
    <source>
        <dbReference type="ARBA" id="ARBA00022915"/>
    </source>
</evidence>
<comment type="function">
    <text evidence="13">Catalyzes the conversion of 4-hydroxy-tetrahydrodipicolinate (HTPA) to tetrahydrodipicolinate.</text>
</comment>
<evidence type="ECO:0000256" key="4">
    <source>
        <dbReference type="ARBA" id="ARBA00022857"/>
    </source>
</evidence>
<evidence type="ECO:0000256" key="9">
    <source>
        <dbReference type="ARBA" id="ARBA00037922"/>
    </source>
</evidence>
<evidence type="ECO:0000256" key="10">
    <source>
        <dbReference type="ARBA" id="ARBA00038983"/>
    </source>
</evidence>
<dbReference type="UniPathway" id="UPA00034">
    <property type="reaction ID" value="UER00018"/>
</dbReference>
<evidence type="ECO:0000259" key="14">
    <source>
        <dbReference type="Pfam" id="PF01113"/>
    </source>
</evidence>
<evidence type="ECO:0000256" key="11">
    <source>
        <dbReference type="ARBA" id="ARBA00049080"/>
    </source>
</evidence>
<comment type="subunit">
    <text evidence="13">Homotetramer.</text>
</comment>
<dbReference type="EMBL" id="CP033361">
    <property type="protein sequence ID" value="QKC78080.1"/>
    <property type="molecule type" value="Genomic_DNA"/>
</dbReference>
<feature type="domain" description="Dihydrodipicolinate reductase N-terminal" evidence="14">
    <location>
        <begin position="6"/>
        <end position="113"/>
    </location>
</feature>
<dbReference type="NCBIfam" id="TIGR00036">
    <property type="entry name" value="dapB"/>
    <property type="match status" value="1"/>
</dbReference>
<dbReference type="GO" id="GO:0008839">
    <property type="term" value="F:4-hydroxy-tetrahydrodipicolinate reductase"/>
    <property type="evidence" value="ECO:0007669"/>
    <property type="project" value="UniProtKB-UniRule"/>
</dbReference>
<feature type="binding site" evidence="13">
    <location>
        <position position="146"/>
    </location>
    <ligand>
        <name>(S)-2,3,4,5-tetrahydrodipicolinate</name>
        <dbReference type="ChEBI" id="CHEBI:16845"/>
    </ligand>
</feature>
<organism evidence="16 17">
    <name type="scientific">Mesorhizobium erdmanii</name>
    <dbReference type="NCBI Taxonomy" id="1777866"/>
    <lineage>
        <taxon>Bacteria</taxon>
        <taxon>Pseudomonadati</taxon>
        <taxon>Pseudomonadota</taxon>
        <taxon>Alphaproteobacteria</taxon>
        <taxon>Hyphomicrobiales</taxon>
        <taxon>Phyllobacteriaceae</taxon>
        <taxon>Mesorhizobium</taxon>
    </lineage>
</organism>
<dbReference type="CDD" id="cd02274">
    <property type="entry name" value="DHDPR_N"/>
    <property type="match status" value="1"/>
</dbReference>
<evidence type="ECO:0000256" key="2">
    <source>
        <dbReference type="ARBA" id="ARBA00022490"/>
    </source>
</evidence>
<keyword evidence="7 13" id="KW-0520">NAD</keyword>
<dbReference type="SUPFAM" id="SSF51735">
    <property type="entry name" value="NAD(P)-binding Rossmann-fold domains"/>
    <property type="match status" value="1"/>
</dbReference>
<comment type="catalytic activity">
    <reaction evidence="11 13">
        <text>(S)-2,3,4,5-tetrahydrodipicolinate + NADP(+) + H2O = (2S,4S)-4-hydroxy-2,3,4,5-tetrahydrodipicolinate + NADPH + H(+)</text>
        <dbReference type="Rhea" id="RHEA:35331"/>
        <dbReference type="ChEBI" id="CHEBI:15377"/>
        <dbReference type="ChEBI" id="CHEBI:15378"/>
        <dbReference type="ChEBI" id="CHEBI:16845"/>
        <dbReference type="ChEBI" id="CHEBI:57783"/>
        <dbReference type="ChEBI" id="CHEBI:58349"/>
        <dbReference type="ChEBI" id="CHEBI:67139"/>
        <dbReference type="EC" id="1.17.1.8"/>
    </reaction>
</comment>
<gene>
    <name evidence="13" type="primary">dapB</name>
    <name evidence="16" type="ORF">EB233_23415</name>
</gene>
<dbReference type="Pfam" id="PF01113">
    <property type="entry name" value="DapB_N"/>
    <property type="match status" value="1"/>
</dbReference>
<dbReference type="InterPro" id="IPR023940">
    <property type="entry name" value="DHDPR_bac"/>
</dbReference>
<accession>A0A6M7UPZ2</accession>
<dbReference type="EC" id="1.17.1.8" evidence="10 13"/>
<feature type="active site" description="Proton donor" evidence="13">
    <location>
        <position position="149"/>
    </location>
</feature>
<dbReference type="PROSITE" id="PS01298">
    <property type="entry name" value="DAPB"/>
    <property type="match status" value="1"/>
</dbReference>
<comment type="pathway">
    <text evidence="9 13">Amino-acid biosynthesis; L-lysine biosynthesis via DAP pathway; (S)-tetrahydrodipicolinate from L-aspartate: step 4/4.</text>
</comment>
<dbReference type="GO" id="GO:0016726">
    <property type="term" value="F:oxidoreductase activity, acting on CH or CH2 groups, NAD or NADP as acceptor"/>
    <property type="evidence" value="ECO:0007669"/>
    <property type="project" value="UniProtKB-UniRule"/>
</dbReference>
<feature type="active site" description="Proton donor/acceptor" evidence="13">
    <location>
        <position position="145"/>
    </location>
</feature>
<keyword evidence="3 13" id="KW-0028">Amino-acid biosynthesis</keyword>
<comment type="caution">
    <text evidence="13">Lacks conserved residue(s) required for the propagation of feature annotation.</text>
</comment>
<dbReference type="AlphaFoldDB" id="A0A6M7UPZ2"/>
<keyword evidence="2 13" id="KW-0963">Cytoplasm</keyword>
<proteinExistence type="inferred from homology"/>
<keyword evidence="4 13" id="KW-0521">NADP</keyword>
<keyword evidence="8 13" id="KW-0457">Lysine biosynthesis</keyword>
<evidence type="ECO:0000259" key="15">
    <source>
        <dbReference type="Pfam" id="PF05173"/>
    </source>
</evidence>
<evidence type="ECO:0000256" key="6">
    <source>
        <dbReference type="ARBA" id="ARBA00023002"/>
    </source>
</evidence>
<evidence type="ECO:0000313" key="17">
    <source>
        <dbReference type="Proteomes" id="UP000503339"/>
    </source>
</evidence>
<keyword evidence="5 13" id="KW-0220">Diaminopimelate biosynthesis</keyword>
<keyword evidence="17" id="KW-1185">Reference proteome</keyword>
<dbReference type="GO" id="GO:0019877">
    <property type="term" value="P:diaminopimelate biosynthetic process"/>
    <property type="evidence" value="ECO:0007669"/>
    <property type="project" value="UniProtKB-UniRule"/>
</dbReference>
<reference evidence="16 17" key="1">
    <citation type="submission" date="2018-10" db="EMBL/GenBank/DDBJ databases">
        <authorList>
            <person name="Perry B.J."/>
            <person name="Sullivan J.T."/>
            <person name="Murphy R.J.T."/>
            <person name="Ramsay J.P."/>
            <person name="Ronson C.W."/>
        </authorList>
    </citation>
    <scope>NUCLEOTIDE SEQUENCE [LARGE SCALE GENOMIC DNA]</scope>
    <source>
        <strain evidence="16 17">NZP2014</strain>
    </source>
</reference>
<dbReference type="GO" id="GO:0050661">
    <property type="term" value="F:NADP binding"/>
    <property type="evidence" value="ECO:0007669"/>
    <property type="project" value="UniProtKB-UniRule"/>
</dbReference>
<feature type="binding site" evidence="13">
    <location>
        <begin position="87"/>
        <end position="89"/>
    </location>
    <ligand>
        <name>NAD(+)</name>
        <dbReference type="ChEBI" id="CHEBI:57540"/>
    </ligand>
</feature>
<protein>
    <recommendedName>
        <fullName evidence="10 13">4-hydroxy-tetrahydrodipicolinate reductase</fullName>
        <shortName evidence="13">HTPA reductase</shortName>
        <ecNumber evidence="10 13">1.17.1.8</ecNumber>
    </recommendedName>
</protein>
<dbReference type="PIRSF" id="PIRSF000161">
    <property type="entry name" value="DHPR"/>
    <property type="match status" value="1"/>
</dbReference>
<feature type="binding site" evidence="13">
    <location>
        <begin position="111"/>
        <end position="114"/>
    </location>
    <ligand>
        <name>NAD(+)</name>
        <dbReference type="ChEBI" id="CHEBI:57540"/>
    </ligand>
</feature>
<dbReference type="Gene3D" id="3.40.50.720">
    <property type="entry name" value="NAD(P)-binding Rossmann-like Domain"/>
    <property type="match status" value="1"/>
</dbReference>
<name>A0A6M7UPZ2_9HYPH</name>
<dbReference type="Pfam" id="PF05173">
    <property type="entry name" value="DapB_C"/>
    <property type="match status" value="1"/>
</dbReference>
<evidence type="ECO:0000256" key="1">
    <source>
        <dbReference type="ARBA" id="ARBA00006642"/>
    </source>
</evidence>
<evidence type="ECO:0000256" key="13">
    <source>
        <dbReference type="HAMAP-Rule" id="MF_00102"/>
    </source>
</evidence>
<dbReference type="InterPro" id="IPR000846">
    <property type="entry name" value="DapB_N"/>
</dbReference>
<dbReference type="KEGG" id="merd:EB233_23415"/>
<dbReference type="InterPro" id="IPR036291">
    <property type="entry name" value="NAD(P)-bd_dom_sf"/>
</dbReference>
<dbReference type="RefSeq" id="WP_064991694.1">
    <property type="nucleotide sequence ID" value="NZ_CP033361.1"/>
</dbReference>
<feature type="domain" description="Dihydrodipicolinate reductase C-terminal" evidence="15">
    <location>
        <begin position="117"/>
        <end position="254"/>
    </location>
</feature>
<evidence type="ECO:0000256" key="3">
    <source>
        <dbReference type="ARBA" id="ARBA00022605"/>
    </source>
</evidence>
<dbReference type="PANTHER" id="PTHR20836:SF0">
    <property type="entry name" value="4-HYDROXY-TETRAHYDRODIPICOLINATE REDUCTASE 1, CHLOROPLASTIC-RELATED"/>
    <property type="match status" value="1"/>
</dbReference>
<dbReference type="GO" id="GO:0005829">
    <property type="term" value="C:cytosol"/>
    <property type="evidence" value="ECO:0007669"/>
    <property type="project" value="TreeGrafter"/>
</dbReference>
<comment type="similarity">
    <text evidence="1 13">Belongs to the DapB family.</text>
</comment>
<feature type="binding site" evidence="13">
    <location>
        <begin position="12"/>
        <end position="17"/>
    </location>
    <ligand>
        <name>NAD(+)</name>
        <dbReference type="ChEBI" id="CHEBI:57540"/>
    </ligand>
</feature>
<dbReference type="InterPro" id="IPR022663">
    <property type="entry name" value="DapB_C"/>
</dbReference>
<dbReference type="Gene3D" id="3.30.360.10">
    <property type="entry name" value="Dihydrodipicolinate Reductase, domain 2"/>
    <property type="match status" value="1"/>
</dbReference>
<dbReference type="GO" id="GO:0009089">
    <property type="term" value="P:lysine biosynthetic process via diaminopimelate"/>
    <property type="evidence" value="ECO:0007669"/>
    <property type="project" value="UniProtKB-UniRule"/>
</dbReference>
<feature type="binding site" evidence="13">
    <location>
        <begin position="155"/>
        <end position="156"/>
    </location>
    <ligand>
        <name>(S)-2,3,4,5-tetrahydrodipicolinate</name>
        <dbReference type="ChEBI" id="CHEBI:16845"/>
    </ligand>
</feature>
<dbReference type="InterPro" id="IPR022664">
    <property type="entry name" value="DapB_N_CS"/>
</dbReference>
<evidence type="ECO:0000256" key="7">
    <source>
        <dbReference type="ARBA" id="ARBA00023027"/>
    </source>
</evidence>
<evidence type="ECO:0000256" key="12">
    <source>
        <dbReference type="ARBA" id="ARBA00049396"/>
    </source>
</evidence>
<keyword evidence="6 13" id="KW-0560">Oxidoreductase</keyword>
<feature type="binding site" evidence="13">
    <location>
        <position position="39"/>
    </location>
    <ligand>
        <name>NADP(+)</name>
        <dbReference type="ChEBI" id="CHEBI:58349"/>
    </ligand>
</feature>
<comment type="catalytic activity">
    <reaction evidence="12 13">
        <text>(S)-2,3,4,5-tetrahydrodipicolinate + NAD(+) + H2O = (2S,4S)-4-hydroxy-2,3,4,5-tetrahydrodipicolinate + NADH + H(+)</text>
        <dbReference type="Rhea" id="RHEA:35323"/>
        <dbReference type="ChEBI" id="CHEBI:15377"/>
        <dbReference type="ChEBI" id="CHEBI:15378"/>
        <dbReference type="ChEBI" id="CHEBI:16845"/>
        <dbReference type="ChEBI" id="CHEBI:57540"/>
        <dbReference type="ChEBI" id="CHEBI:57945"/>
        <dbReference type="ChEBI" id="CHEBI:67139"/>
        <dbReference type="EC" id="1.17.1.8"/>
    </reaction>
</comment>
<comment type="subcellular location">
    <subcellularLocation>
        <location evidence="13">Cytoplasm</location>
    </subcellularLocation>
</comment>
<dbReference type="Proteomes" id="UP000503339">
    <property type="component" value="Chromosome"/>
</dbReference>
<dbReference type="SUPFAM" id="SSF55347">
    <property type="entry name" value="Glyceraldehyde-3-phosphate dehydrogenase-like, C-terminal domain"/>
    <property type="match status" value="1"/>
</dbReference>
<comment type="caution">
    <text evidence="13">Was originally thought to be a dihydrodipicolinate reductase (DHDPR), catalyzing the conversion of dihydrodipicolinate to tetrahydrodipicolinate. However, it was shown in E.coli that the substrate of the enzymatic reaction is not dihydrodipicolinate (DHDP) but in fact (2S,4S)-4-hydroxy-2,3,4,5-tetrahydrodipicolinic acid (HTPA), the product released by the DapA-catalyzed reaction.</text>
</comment>
<dbReference type="HAMAP" id="MF_00102">
    <property type="entry name" value="DapB"/>
    <property type="match status" value="1"/>
</dbReference>